<evidence type="ECO:0000259" key="1">
    <source>
        <dbReference type="Pfam" id="PF00156"/>
    </source>
</evidence>
<keyword evidence="2" id="KW-0808">Transferase</keyword>
<sequence>MTGYADRRAAGCVLAGRVAAVVPMDEPVTVLGLPRGGVPVAAEIARRLNAPLDAFAVRKLGAPGQPEFALGAIATGGTRVVNAATVLRLGLADAEVEAIAEREATELARRERAYRDGRPPPAITGRTVVLVDDGLATGATMVAAARAARREAPARLVAAVPVASPEGADMVRAEVDEFVCPLTPEHFAAVGQFYDNFAATSDDEVHDLLLGAQASARR</sequence>
<dbReference type="Gene3D" id="3.40.50.2020">
    <property type="match status" value="1"/>
</dbReference>
<comment type="caution">
    <text evidence="2">The sequence shown here is derived from an EMBL/GenBank/DDBJ whole genome shotgun (WGS) entry which is preliminary data.</text>
</comment>
<proteinExistence type="predicted"/>
<keyword evidence="3" id="KW-1185">Reference proteome</keyword>
<evidence type="ECO:0000313" key="2">
    <source>
        <dbReference type="EMBL" id="MBL7632368.1"/>
    </source>
</evidence>
<dbReference type="EMBL" id="JAEACQ010000315">
    <property type="protein sequence ID" value="MBL7632368.1"/>
    <property type="molecule type" value="Genomic_DNA"/>
</dbReference>
<dbReference type="RefSeq" id="WP_203004744.1">
    <property type="nucleotide sequence ID" value="NZ_JADWYU010000167.1"/>
</dbReference>
<dbReference type="InterPro" id="IPR029057">
    <property type="entry name" value="PRTase-like"/>
</dbReference>
<dbReference type="CDD" id="cd06223">
    <property type="entry name" value="PRTases_typeI"/>
    <property type="match status" value="1"/>
</dbReference>
<gene>
    <name evidence="2" type="ORF">I7412_35485</name>
</gene>
<dbReference type="SUPFAM" id="SSF53271">
    <property type="entry name" value="PRTase-like"/>
    <property type="match status" value="1"/>
</dbReference>
<protein>
    <submittedName>
        <fullName evidence="2">Phosphoribosyltransferase</fullName>
    </submittedName>
</protein>
<organism evidence="2 3">
    <name type="scientific">Frankia nepalensis</name>
    <dbReference type="NCBI Taxonomy" id="1836974"/>
    <lineage>
        <taxon>Bacteria</taxon>
        <taxon>Bacillati</taxon>
        <taxon>Actinomycetota</taxon>
        <taxon>Actinomycetes</taxon>
        <taxon>Frankiales</taxon>
        <taxon>Frankiaceae</taxon>
        <taxon>Frankia</taxon>
    </lineage>
</organism>
<evidence type="ECO:0000313" key="3">
    <source>
        <dbReference type="Proteomes" id="UP000604475"/>
    </source>
</evidence>
<dbReference type="Gene3D" id="3.30.1310.20">
    <property type="entry name" value="PRTase-like"/>
    <property type="match status" value="1"/>
</dbReference>
<dbReference type="GO" id="GO:0016757">
    <property type="term" value="F:glycosyltransferase activity"/>
    <property type="evidence" value="ECO:0007669"/>
    <property type="project" value="UniProtKB-KW"/>
</dbReference>
<feature type="domain" description="Phosphoribosyltransferase" evidence="1">
    <location>
        <begin position="26"/>
        <end position="194"/>
    </location>
</feature>
<name>A0A937USQ7_9ACTN</name>
<reference evidence="2" key="1">
    <citation type="submission" date="2020-12" db="EMBL/GenBank/DDBJ databases">
        <title>Genomic characterization of non-nitrogen-fixing Frankia strains.</title>
        <authorList>
            <person name="Carlos-Shanley C."/>
            <person name="Guerra T."/>
            <person name="Hahn D."/>
        </authorList>
    </citation>
    <scope>NUCLEOTIDE SEQUENCE</scope>
    <source>
        <strain evidence="2">CN6</strain>
    </source>
</reference>
<accession>A0A937USQ7</accession>
<dbReference type="InterPro" id="IPR000836">
    <property type="entry name" value="PRTase_dom"/>
</dbReference>
<dbReference type="Proteomes" id="UP000604475">
    <property type="component" value="Unassembled WGS sequence"/>
</dbReference>
<dbReference type="AlphaFoldDB" id="A0A937USQ7"/>
<dbReference type="Pfam" id="PF00156">
    <property type="entry name" value="Pribosyltran"/>
    <property type="match status" value="1"/>
</dbReference>
<keyword evidence="2" id="KW-0328">Glycosyltransferase</keyword>